<protein>
    <recommendedName>
        <fullName evidence="3">SIR2-like domain-containing protein</fullName>
    </recommendedName>
</protein>
<dbReference type="AlphaFoldDB" id="A0AB36ED44"/>
<organism evidence="1 2">
    <name type="scientific">Agrobacterium tumefaciens</name>
    <dbReference type="NCBI Taxonomy" id="358"/>
    <lineage>
        <taxon>Bacteria</taxon>
        <taxon>Pseudomonadati</taxon>
        <taxon>Pseudomonadota</taxon>
        <taxon>Alphaproteobacteria</taxon>
        <taxon>Hyphomicrobiales</taxon>
        <taxon>Rhizobiaceae</taxon>
        <taxon>Rhizobium/Agrobacterium group</taxon>
        <taxon>Agrobacterium</taxon>
        <taxon>Agrobacterium tumefaciens complex</taxon>
    </lineage>
</organism>
<evidence type="ECO:0008006" key="3">
    <source>
        <dbReference type="Google" id="ProtNLM"/>
    </source>
</evidence>
<dbReference type="RefSeq" id="WP_065688803.1">
    <property type="nucleotide sequence ID" value="NZ_LXKT01000027.1"/>
</dbReference>
<name>A0AB36ED44_AGRTU</name>
<comment type="caution">
    <text evidence="1">The sequence shown here is derived from an EMBL/GenBank/DDBJ whole genome shotgun (WGS) entry which is preliminary data.</text>
</comment>
<evidence type="ECO:0000313" key="2">
    <source>
        <dbReference type="Proteomes" id="UP000093451"/>
    </source>
</evidence>
<accession>A0AB36ED44</accession>
<evidence type="ECO:0000313" key="1">
    <source>
        <dbReference type="EMBL" id="OCJ33435.1"/>
    </source>
</evidence>
<dbReference type="Proteomes" id="UP000093451">
    <property type="component" value="Unassembled WGS sequence"/>
</dbReference>
<sequence length="382" mass="44156">MFRDKTTFVVGAGASVEFGLPIGAGLATRIKKSSVLHIDNYRSKISYGDEFFMHTVKRIWPTDIDRKPVLEALSAIHNGIRTAVSIDAFVHRNNSHSYIPKLGKMLIALEILKAERESTMLNEVTEQMRKRGAMEPDFSWLGQFVRIMLDGVTNVNEVGKNIKIICFNYDRCIEYYLRQSIVDAFRVSIEEAHAIVSRMEIIHPYGWLGELPLNNTSVGDRIAFGSSEEHISLEEIAERNIRTYTEQFEDAKMIQRIHRAMAHCSVLAFLGFGFNNQNLDLLRVKYIPELPARNVYATGYNLSKVIDGTMKRRIRHLFVEDDEQWRREDWDAKIRVGYSQTCSELFDTHTLDFTRYVQNQIRCFDDVPRLEPVRSKDRSYDG</sequence>
<proteinExistence type="predicted"/>
<gene>
    <name evidence="1" type="ORF">A6U91_18555</name>
</gene>
<dbReference type="EMBL" id="LXKT01000027">
    <property type="protein sequence ID" value="OCJ33435.1"/>
    <property type="molecule type" value="Genomic_DNA"/>
</dbReference>
<reference evidence="1 2" key="1">
    <citation type="journal article" date="2016" name="PeerJ">
        <title>Gall-ID: tools for genotyping gall-causing phytopathogenic bacteria.</title>
        <authorList>
            <person name="Davis E.W.II."/>
            <person name="Weisberg A.J."/>
            <person name="Tabima J.F."/>
            <person name="Grunwald N.J."/>
            <person name="Chang J.H."/>
        </authorList>
    </citation>
    <scope>NUCLEOTIDE SEQUENCE [LARGE SCALE GENOMIC DNA]</scope>
    <source>
        <strain evidence="1 2">N2/73</strain>
    </source>
</reference>